<organism evidence="1 2">
    <name type="scientific">Racocetra persica</name>
    <dbReference type="NCBI Taxonomy" id="160502"/>
    <lineage>
        <taxon>Eukaryota</taxon>
        <taxon>Fungi</taxon>
        <taxon>Fungi incertae sedis</taxon>
        <taxon>Mucoromycota</taxon>
        <taxon>Glomeromycotina</taxon>
        <taxon>Glomeromycetes</taxon>
        <taxon>Diversisporales</taxon>
        <taxon>Gigasporaceae</taxon>
        <taxon>Racocetra</taxon>
    </lineage>
</organism>
<comment type="caution">
    <text evidence="1">The sequence shown here is derived from an EMBL/GenBank/DDBJ whole genome shotgun (WGS) entry which is preliminary data.</text>
</comment>
<proteinExistence type="predicted"/>
<evidence type="ECO:0000313" key="2">
    <source>
        <dbReference type="Proteomes" id="UP000789920"/>
    </source>
</evidence>
<sequence length="86" mass="10158">MHNHVEPGFFKKVTQQESYPLLKVKEENAFFNLPKNIYTAVENLTPKTRKLIIYNRNNNCQESSINHIQEQEIINLNEENVVEIDD</sequence>
<reference evidence="1" key="1">
    <citation type="submission" date="2021-06" db="EMBL/GenBank/DDBJ databases">
        <authorList>
            <person name="Kallberg Y."/>
            <person name="Tangrot J."/>
            <person name="Rosling A."/>
        </authorList>
    </citation>
    <scope>NUCLEOTIDE SEQUENCE</scope>
    <source>
        <strain evidence="1">MA461A</strain>
    </source>
</reference>
<evidence type="ECO:0000313" key="1">
    <source>
        <dbReference type="EMBL" id="CAG8711593.1"/>
    </source>
</evidence>
<accession>A0ACA9PJQ4</accession>
<dbReference type="EMBL" id="CAJVQC010021068">
    <property type="protein sequence ID" value="CAG8711593.1"/>
    <property type="molecule type" value="Genomic_DNA"/>
</dbReference>
<feature type="non-terminal residue" evidence="1">
    <location>
        <position position="86"/>
    </location>
</feature>
<name>A0ACA9PJQ4_9GLOM</name>
<protein>
    <submittedName>
        <fullName evidence="1">8451_t:CDS:1</fullName>
    </submittedName>
</protein>
<keyword evidence="2" id="KW-1185">Reference proteome</keyword>
<gene>
    <name evidence="1" type="ORF">RPERSI_LOCUS10582</name>
</gene>
<dbReference type="Proteomes" id="UP000789920">
    <property type="component" value="Unassembled WGS sequence"/>
</dbReference>